<feature type="transmembrane region" description="Helical" evidence="1">
    <location>
        <begin position="210"/>
        <end position="227"/>
    </location>
</feature>
<dbReference type="Proteomes" id="UP000682733">
    <property type="component" value="Unassembled WGS sequence"/>
</dbReference>
<keyword evidence="1" id="KW-0812">Transmembrane</keyword>
<dbReference type="EMBL" id="CAJOBA010004075">
    <property type="protein sequence ID" value="CAF3702220.1"/>
    <property type="molecule type" value="Genomic_DNA"/>
</dbReference>
<feature type="transmembrane region" description="Helical" evidence="1">
    <location>
        <begin position="12"/>
        <end position="37"/>
    </location>
</feature>
<evidence type="ECO:0000313" key="4">
    <source>
        <dbReference type="EMBL" id="CAF0925109.1"/>
    </source>
</evidence>
<evidence type="ECO:0000313" key="6">
    <source>
        <dbReference type="EMBL" id="CAF3702220.1"/>
    </source>
</evidence>
<dbReference type="OrthoDB" id="5975154at2759"/>
<dbReference type="EMBL" id="CAJNOK010004073">
    <property type="protein sequence ID" value="CAF0925109.1"/>
    <property type="molecule type" value="Genomic_DNA"/>
</dbReference>
<evidence type="ECO:0000313" key="5">
    <source>
        <dbReference type="EMBL" id="CAF3691191.1"/>
    </source>
</evidence>
<keyword evidence="7" id="KW-1185">Reference proteome</keyword>
<dbReference type="Pfam" id="PF02932">
    <property type="entry name" value="Neur_chan_memb"/>
    <property type="match status" value="1"/>
</dbReference>
<dbReference type="EMBL" id="CAJOBC010001653">
    <property type="protein sequence ID" value="CAF3691191.1"/>
    <property type="molecule type" value="Genomic_DNA"/>
</dbReference>
<evidence type="ECO:0000313" key="7">
    <source>
        <dbReference type="Proteomes" id="UP000663829"/>
    </source>
</evidence>
<feature type="domain" description="Neurotransmitter-gated ion-channel transmembrane" evidence="2">
    <location>
        <begin position="1"/>
        <end position="223"/>
    </location>
</feature>
<dbReference type="EMBL" id="CAJNOQ010001653">
    <property type="protein sequence ID" value="CAF0909912.1"/>
    <property type="molecule type" value="Genomic_DNA"/>
</dbReference>
<evidence type="ECO:0000256" key="1">
    <source>
        <dbReference type="SAM" id="Phobius"/>
    </source>
</evidence>
<organism evidence="3 7">
    <name type="scientific">Didymodactylos carnosus</name>
    <dbReference type="NCBI Taxonomy" id="1234261"/>
    <lineage>
        <taxon>Eukaryota</taxon>
        <taxon>Metazoa</taxon>
        <taxon>Spiralia</taxon>
        <taxon>Gnathifera</taxon>
        <taxon>Rotifera</taxon>
        <taxon>Eurotatoria</taxon>
        <taxon>Bdelloidea</taxon>
        <taxon>Philodinida</taxon>
        <taxon>Philodinidae</taxon>
        <taxon>Didymodactylos</taxon>
    </lineage>
</organism>
<accession>A0A814A9I1</accession>
<dbReference type="Proteomes" id="UP000681722">
    <property type="component" value="Unassembled WGS sequence"/>
</dbReference>
<keyword evidence="1" id="KW-1133">Transmembrane helix</keyword>
<comment type="caution">
    <text evidence="3">The sequence shown here is derived from an EMBL/GenBank/DDBJ whole genome shotgun (WGS) entry which is preliminary data.</text>
</comment>
<proteinExistence type="predicted"/>
<reference evidence="3" key="1">
    <citation type="submission" date="2021-02" db="EMBL/GenBank/DDBJ databases">
        <authorList>
            <person name="Nowell W R."/>
        </authorList>
    </citation>
    <scope>NUCLEOTIDE SEQUENCE</scope>
</reference>
<name>A0A814A9I1_9BILA</name>
<dbReference type="AlphaFoldDB" id="A0A814A9I1"/>
<protein>
    <recommendedName>
        <fullName evidence="2">Neurotransmitter-gated ion-channel transmembrane domain-containing protein</fullName>
    </recommendedName>
</protein>
<keyword evidence="1" id="KW-0472">Membrane</keyword>
<gene>
    <name evidence="3" type="ORF">GPM918_LOCUS9092</name>
    <name evidence="4" type="ORF">OVA965_LOCUS10837</name>
    <name evidence="5" type="ORF">SRO942_LOCUS9093</name>
    <name evidence="6" type="ORF">TMI583_LOCUS10833</name>
</gene>
<sequence>MPSNAEHIPRIGAYYCLNMGMIATSSFLCAIVVHIYFRGDGPMPNLLRKIFLEWLARFFRMVPYTNPYQQHAANGMLAIKTTCDGDKFEKFELLKERFKSFHEKRAALSTNNHHYSSGSGDGKDYGAFENDSDHISHYYPFQQTTPAISALGNSKQEPITELNITFITVETDLKEIRDYLRTTRKRIEDKEVKAKLINDWRQLALVLDRALFFIYLSAIIISLAVMFPR</sequence>
<dbReference type="Gene3D" id="1.20.58.390">
    <property type="entry name" value="Neurotransmitter-gated ion-channel transmembrane domain"/>
    <property type="match status" value="1"/>
</dbReference>
<dbReference type="InterPro" id="IPR006029">
    <property type="entry name" value="Neurotrans-gated_channel_TM"/>
</dbReference>
<dbReference type="InterPro" id="IPR036719">
    <property type="entry name" value="Neuro-gated_channel_TM_sf"/>
</dbReference>
<dbReference type="SUPFAM" id="SSF90112">
    <property type="entry name" value="Neurotransmitter-gated ion-channel transmembrane pore"/>
    <property type="match status" value="1"/>
</dbReference>
<dbReference type="GO" id="GO:0006811">
    <property type="term" value="P:monoatomic ion transport"/>
    <property type="evidence" value="ECO:0007669"/>
    <property type="project" value="InterPro"/>
</dbReference>
<dbReference type="GO" id="GO:0016020">
    <property type="term" value="C:membrane"/>
    <property type="evidence" value="ECO:0007669"/>
    <property type="project" value="InterPro"/>
</dbReference>
<evidence type="ECO:0000259" key="2">
    <source>
        <dbReference type="Pfam" id="PF02932"/>
    </source>
</evidence>
<dbReference type="Proteomes" id="UP000663829">
    <property type="component" value="Unassembled WGS sequence"/>
</dbReference>
<dbReference type="Proteomes" id="UP000677228">
    <property type="component" value="Unassembled WGS sequence"/>
</dbReference>
<dbReference type="InterPro" id="IPR038050">
    <property type="entry name" value="Neuro_actylchol_rec"/>
</dbReference>
<evidence type="ECO:0000313" key="3">
    <source>
        <dbReference type="EMBL" id="CAF0909912.1"/>
    </source>
</evidence>